<name>A0A444PS51_9MICO</name>
<gene>
    <name evidence="4" type="ORF">ELQ90_12065</name>
</gene>
<keyword evidence="2" id="KW-0143">Chaperone</keyword>
<accession>A0A444PS51</accession>
<dbReference type="InterPro" id="IPR011629">
    <property type="entry name" value="CobW-like_C"/>
</dbReference>
<dbReference type="Proteomes" id="UP000288547">
    <property type="component" value="Unassembled WGS sequence"/>
</dbReference>
<evidence type="ECO:0000256" key="1">
    <source>
        <dbReference type="ARBA" id="ARBA00022741"/>
    </source>
</evidence>
<proteinExistence type="predicted"/>
<evidence type="ECO:0000256" key="2">
    <source>
        <dbReference type="ARBA" id="ARBA00023186"/>
    </source>
</evidence>
<dbReference type="InterPro" id="IPR036627">
    <property type="entry name" value="CobW-likC_sf"/>
</dbReference>
<reference evidence="4 5" key="1">
    <citation type="submission" date="2018-12" db="EMBL/GenBank/DDBJ databases">
        <authorList>
            <person name="Li F."/>
        </authorList>
    </citation>
    <scope>NUCLEOTIDE SEQUENCE [LARGE SCALE GENOMIC DNA]</scope>
    <source>
        <strain evidence="4 5">11W25H-1</strain>
    </source>
</reference>
<dbReference type="GO" id="GO:0000166">
    <property type="term" value="F:nucleotide binding"/>
    <property type="evidence" value="ECO:0007669"/>
    <property type="project" value="UniProtKB-KW"/>
</dbReference>
<dbReference type="RefSeq" id="WP_128495525.1">
    <property type="nucleotide sequence ID" value="NZ_RZNB01000004.1"/>
</dbReference>
<sequence length="358" mass="38497">MGPFENNVGRTRSRSGLALTLVSATDVRDATEVATAFAGVRPPAPDRHVETDGDDSGDFGLHLAETVFASADAGVTGETVVVLEPSADVMEVALVCEYVLTRREAHEVPVLLREVIAVSSVREILDRFLEIGDAPSDVVDDAPERLAARLEFASTIVLADLEDAPGDARAALALALVERLNPTATVTAVDGVVWLRSLPIARTETRAHRIGAHMGWQLELSSDGPNSSGLVEAAVFRDPRPFHPTRLATAIATELTPSRIGRILRSKGLVRLASRPERVGSWSSAGDLLSLDPTGMTSWDPDSPAGQEIVFFGHRLESELLTDVLSRCLLTPEELLEGAGVWRSYSDPFPAWGDTHHH</sequence>
<evidence type="ECO:0000259" key="3">
    <source>
        <dbReference type="SMART" id="SM00833"/>
    </source>
</evidence>
<dbReference type="PANTHER" id="PTHR43603">
    <property type="entry name" value="COBW DOMAIN-CONTAINING PROTEIN DDB_G0274527"/>
    <property type="match status" value="1"/>
</dbReference>
<comment type="caution">
    <text evidence="4">The sequence shown here is derived from an EMBL/GenBank/DDBJ whole genome shotgun (WGS) entry which is preliminary data.</text>
</comment>
<dbReference type="Pfam" id="PF07683">
    <property type="entry name" value="CobW_C"/>
    <property type="match status" value="1"/>
</dbReference>
<dbReference type="AlphaFoldDB" id="A0A444PS51"/>
<dbReference type="InterPro" id="IPR051927">
    <property type="entry name" value="Zn_Chap_cDPG_Synth"/>
</dbReference>
<feature type="domain" description="CobW C-terminal" evidence="3">
    <location>
        <begin position="231"/>
        <end position="329"/>
    </location>
</feature>
<keyword evidence="5" id="KW-1185">Reference proteome</keyword>
<protein>
    <submittedName>
        <fullName evidence="4">Cobalamin biosynthesis protein CobW</fullName>
    </submittedName>
</protein>
<evidence type="ECO:0000313" key="5">
    <source>
        <dbReference type="Proteomes" id="UP000288547"/>
    </source>
</evidence>
<dbReference type="PANTHER" id="PTHR43603:SF1">
    <property type="entry name" value="ZINC-REGULATED GTPASE METALLOPROTEIN ACTIVATOR 1"/>
    <property type="match status" value="1"/>
</dbReference>
<dbReference type="OrthoDB" id="9808822at2"/>
<evidence type="ECO:0000313" key="4">
    <source>
        <dbReference type="EMBL" id="RWZ50071.1"/>
    </source>
</evidence>
<dbReference type="SUPFAM" id="SSF90002">
    <property type="entry name" value="Hypothetical protein YjiA, C-terminal domain"/>
    <property type="match status" value="1"/>
</dbReference>
<dbReference type="Gene3D" id="3.30.1220.10">
    <property type="entry name" value="CobW-like, C-terminal domain"/>
    <property type="match status" value="1"/>
</dbReference>
<dbReference type="SMART" id="SM00833">
    <property type="entry name" value="CobW_C"/>
    <property type="match status" value="1"/>
</dbReference>
<organism evidence="4 5">
    <name type="scientific">Labedella phragmitis</name>
    <dbReference type="NCBI Taxonomy" id="2498849"/>
    <lineage>
        <taxon>Bacteria</taxon>
        <taxon>Bacillati</taxon>
        <taxon>Actinomycetota</taxon>
        <taxon>Actinomycetes</taxon>
        <taxon>Micrococcales</taxon>
        <taxon>Microbacteriaceae</taxon>
        <taxon>Labedella</taxon>
    </lineage>
</organism>
<keyword evidence="1" id="KW-0547">Nucleotide-binding</keyword>
<dbReference type="EMBL" id="RZNB01000004">
    <property type="protein sequence ID" value="RWZ50071.1"/>
    <property type="molecule type" value="Genomic_DNA"/>
</dbReference>